<keyword evidence="3" id="KW-1185">Reference proteome</keyword>
<reference evidence="1 3" key="1">
    <citation type="submission" date="2019-07" db="EMBL/GenBank/DDBJ databases">
        <title>Complete Genome Sequence of drought tolerant Plant Growth-Promoting Rhizobacterium Glutamicibacter halophytocola DR408.</title>
        <authorList>
            <person name="Nishu S.D."/>
            <person name="Lee T.K."/>
        </authorList>
    </citation>
    <scope>NUCLEOTIDE SEQUENCE [LARGE SCALE GENOMIC DNA]</scope>
    <source>
        <strain evidence="1 3">DR408</strain>
    </source>
</reference>
<dbReference type="AlphaFoldDB" id="A0A5B8ITK3"/>
<evidence type="ECO:0000313" key="1">
    <source>
        <dbReference type="EMBL" id="QDY65477.1"/>
    </source>
</evidence>
<name>A0A5B8ITK3_9MICC</name>
<evidence type="ECO:0000313" key="3">
    <source>
        <dbReference type="Proteomes" id="UP000320717"/>
    </source>
</evidence>
<accession>A0A5B8ITK3</accession>
<dbReference type="EMBL" id="CP102487">
    <property type="protein sequence ID" value="UUX57573.1"/>
    <property type="molecule type" value="Genomic_DNA"/>
</dbReference>
<dbReference type="EMBL" id="CP042260">
    <property type="protein sequence ID" value="QDY65477.1"/>
    <property type="molecule type" value="Genomic_DNA"/>
</dbReference>
<dbReference type="Proteomes" id="UP001060018">
    <property type="component" value="Chromosome"/>
</dbReference>
<dbReference type="RefSeq" id="WP_146275274.1">
    <property type="nucleotide sequence ID" value="NZ_CP012750.1"/>
</dbReference>
<sequence>MGSPVLHEVCIRGSYETDIEYFYIVSLATGYKASHLGDQFTQFSNLRRKHGALGHEPAGGPVKMPAMHFNMAMGPPEIAKLDEKVFDPSQINEALDYARAYRYRPCRT</sequence>
<protein>
    <submittedName>
        <fullName evidence="2">Uncharacterized protein</fullName>
    </submittedName>
</protein>
<gene>
    <name evidence="1" type="ORF">FQA45_03665</name>
    <name evidence="2" type="ORF">NUH22_09550</name>
</gene>
<evidence type="ECO:0000313" key="4">
    <source>
        <dbReference type="Proteomes" id="UP001060018"/>
    </source>
</evidence>
<evidence type="ECO:0000313" key="2">
    <source>
        <dbReference type="EMBL" id="UUX57573.1"/>
    </source>
</evidence>
<organism evidence="2 4">
    <name type="scientific">Glutamicibacter halophytocola</name>
    <dbReference type="NCBI Taxonomy" id="1933880"/>
    <lineage>
        <taxon>Bacteria</taxon>
        <taxon>Bacillati</taxon>
        <taxon>Actinomycetota</taxon>
        <taxon>Actinomycetes</taxon>
        <taxon>Micrococcales</taxon>
        <taxon>Micrococcaceae</taxon>
        <taxon>Glutamicibacter</taxon>
    </lineage>
</organism>
<proteinExistence type="predicted"/>
<reference evidence="2" key="2">
    <citation type="journal article" date="2022" name="Pest Manag. Sci.">
        <title>Glutamicibacter halophytocola-mediated host fitness of potato tuber moth on Solanaceae crops.</title>
        <authorList>
            <person name="Wang W."/>
            <person name="Xiao G."/>
            <person name="Du G."/>
            <person name="Chang L."/>
            <person name="Yang Y."/>
            <person name="Ye J."/>
            <person name="Chen B."/>
        </authorList>
    </citation>
    <scope>NUCLEOTIDE SEQUENCE</scope>
    <source>
        <strain evidence="2">S2</strain>
    </source>
</reference>
<dbReference type="Proteomes" id="UP000320717">
    <property type="component" value="Chromosome"/>
</dbReference>